<dbReference type="AlphaFoldDB" id="A0A6U3BQT1"/>
<sequence length="284" mass="32501">MRQWYETLSCRLGLMKYFFREKEPPQSIERLVNIQKRSSISIEKFVVPPKGIGGRTAGYSIASTSSHILDTIPLDAFPPRVKMNHSVSRLTENKCDEFLNTTVEYIRLVPVEGNKLPLLVEALSEHADILILNLGVHYGSGNSTRAPRPNQNKLYKEHMGILFEHCGKINQHGKTCMFRDNLPQHFIHKNGSFPFGWSFKREDLVKGQCGPFDENVHSHINWNKTKLAATHNVPLIPGLDVLVDAWNWHPGGGDCTHWCHDTILWDVLHFSMVETWHKWQGKSS</sequence>
<dbReference type="EMBL" id="HBHT01025038">
    <property type="protein sequence ID" value="CAD9976623.1"/>
    <property type="molecule type" value="Transcribed_RNA"/>
</dbReference>
<evidence type="ECO:0000313" key="2">
    <source>
        <dbReference type="EMBL" id="CAD9976623.1"/>
    </source>
</evidence>
<name>A0A6U3BQT1_9STRA</name>
<accession>A0A6U3BQT1</accession>
<reference evidence="2" key="1">
    <citation type="submission" date="2021-01" db="EMBL/GenBank/DDBJ databases">
        <authorList>
            <person name="Corre E."/>
            <person name="Pelletier E."/>
            <person name="Niang G."/>
            <person name="Scheremetjew M."/>
            <person name="Finn R."/>
            <person name="Kale V."/>
            <person name="Holt S."/>
            <person name="Cochrane G."/>
            <person name="Meng A."/>
            <person name="Brown T."/>
            <person name="Cohen L."/>
        </authorList>
    </citation>
    <scope>NUCLEOTIDE SEQUENCE</scope>
    <source>
        <strain evidence="2">CCMP125</strain>
    </source>
</reference>
<evidence type="ECO:0000313" key="1">
    <source>
        <dbReference type="EMBL" id="CAD9976621.1"/>
    </source>
</evidence>
<gene>
    <name evidence="1" type="ORF">APAL1065_LOCUS16806</name>
    <name evidence="2" type="ORF">APAL1065_LOCUS16807</name>
</gene>
<dbReference type="EMBL" id="HBHT01025036">
    <property type="protein sequence ID" value="CAD9976621.1"/>
    <property type="molecule type" value="Transcribed_RNA"/>
</dbReference>
<proteinExistence type="predicted"/>
<organism evidence="2">
    <name type="scientific">Entomoneis paludosa</name>
    <dbReference type="NCBI Taxonomy" id="265537"/>
    <lineage>
        <taxon>Eukaryota</taxon>
        <taxon>Sar</taxon>
        <taxon>Stramenopiles</taxon>
        <taxon>Ochrophyta</taxon>
        <taxon>Bacillariophyta</taxon>
        <taxon>Bacillariophyceae</taxon>
        <taxon>Bacillariophycidae</taxon>
        <taxon>Entomoneidaceae</taxon>
        <taxon>Entomoneis</taxon>
    </lineage>
</organism>
<protein>
    <submittedName>
        <fullName evidence="2">Uncharacterized protein</fullName>
    </submittedName>
</protein>